<keyword evidence="5 7" id="KW-0472">Membrane</keyword>
<dbReference type="Proteomes" id="UP000319897">
    <property type="component" value="Unassembled WGS sequence"/>
</dbReference>
<dbReference type="AlphaFoldDB" id="A0A501XS01"/>
<feature type="region of interest" description="Disordered" evidence="6">
    <location>
        <begin position="1"/>
        <end position="26"/>
    </location>
</feature>
<comment type="similarity">
    <text evidence="2">Belongs to the TrbI/VirB10 family.</text>
</comment>
<evidence type="ECO:0000256" key="1">
    <source>
        <dbReference type="ARBA" id="ARBA00004167"/>
    </source>
</evidence>
<dbReference type="Pfam" id="PF03743">
    <property type="entry name" value="TrbI"/>
    <property type="match status" value="1"/>
</dbReference>
<dbReference type="EMBL" id="VFSU01000012">
    <property type="protein sequence ID" value="TPE63336.1"/>
    <property type="molecule type" value="Genomic_DNA"/>
</dbReference>
<dbReference type="RefSeq" id="WP_140927197.1">
    <property type="nucleotide sequence ID" value="NZ_VFSU01000012.1"/>
</dbReference>
<dbReference type="CDD" id="cd16429">
    <property type="entry name" value="VirB10"/>
    <property type="match status" value="1"/>
</dbReference>
<proteinExistence type="inferred from homology"/>
<dbReference type="Gene3D" id="2.40.128.260">
    <property type="entry name" value="Type IV secretion system, VirB10/TraB/TrbI"/>
    <property type="match status" value="1"/>
</dbReference>
<evidence type="ECO:0000256" key="3">
    <source>
        <dbReference type="ARBA" id="ARBA00022692"/>
    </source>
</evidence>
<evidence type="ECO:0000256" key="6">
    <source>
        <dbReference type="SAM" id="MobiDB-lite"/>
    </source>
</evidence>
<evidence type="ECO:0000256" key="4">
    <source>
        <dbReference type="ARBA" id="ARBA00022989"/>
    </source>
</evidence>
<reference evidence="8 9" key="1">
    <citation type="submission" date="2019-06" db="EMBL/GenBank/DDBJ databases">
        <authorList>
            <person name="Lee I."/>
            <person name="Jang G.I."/>
            <person name="Hwang C.Y."/>
        </authorList>
    </citation>
    <scope>NUCLEOTIDE SEQUENCE [LARGE SCALE GENOMIC DNA]</scope>
    <source>
        <strain evidence="8 9">PAMC 28131</strain>
    </source>
</reference>
<evidence type="ECO:0000256" key="2">
    <source>
        <dbReference type="ARBA" id="ARBA00010265"/>
    </source>
</evidence>
<evidence type="ECO:0000256" key="7">
    <source>
        <dbReference type="SAM" id="Phobius"/>
    </source>
</evidence>
<gene>
    <name evidence="8" type="ORF">FJQ54_04280</name>
</gene>
<comment type="subcellular location">
    <subcellularLocation>
        <location evidence="1">Membrane</location>
        <topology evidence="1">Single-pass membrane protein</topology>
    </subcellularLocation>
</comment>
<evidence type="ECO:0000313" key="8">
    <source>
        <dbReference type="EMBL" id="TPE63336.1"/>
    </source>
</evidence>
<dbReference type="GO" id="GO:0016020">
    <property type="term" value="C:membrane"/>
    <property type="evidence" value="ECO:0007669"/>
    <property type="project" value="UniProtKB-SubCell"/>
</dbReference>
<feature type="region of interest" description="Disordered" evidence="6">
    <location>
        <begin position="168"/>
        <end position="196"/>
    </location>
</feature>
<evidence type="ECO:0000313" key="9">
    <source>
        <dbReference type="Proteomes" id="UP000319897"/>
    </source>
</evidence>
<feature type="compositionally biased region" description="Polar residues" evidence="6">
    <location>
        <begin position="169"/>
        <end position="191"/>
    </location>
</feature>
<dbReference type="InterPro" id="IPR042217">
    <property type="entry name" value="T4SS_VirB10/TrbI"/>
</dbReference>
<dbReference type="InterPro" id="IPR005498">
    <property type="entry name" value="T4SS_VirB10/TraB/TrbI"/>
</dbReference>
<evidence type="ECO:0000256" key="5">
    <source>
        <dbReference type="ARBA" id="ARBA00023136"/>
    </source>
</evidence>
<keyword evidence="3 7" id="KW-0812">Transmembrane</keyword>
<keyword evidence="9" id="KW-1185">Reference proteome</keyword>
<feature type="transmembrane region" description="Helical" evidence="7">
    <location>
        <begin position="40"/>
        <end position="60"/>
    </location>
</feature>
<accession>A0A501XS01</accession>
<dbReference type="OrthoDB" id="9807354at2"/>
<protein>
    <submittedName>
        <fullName evidence="8">TrbI/VirB10 family protein</fullName>
    </submittedName>
</protein>
<organism evidence="8 9">
    <name type="scientific">Sandaracinobacter neustonicus</name>
    <dbReference type="NCBI Taxonomy" id="1715348"/>
    <lineage>
        <taxon>Bacteria</taxon>
        <taxon>Pseudomonadati</taxon>
        <taxon>Pseudomonadota</taxon>
        <taxon>Alphaproteobacteria</taxon>
        <taxon>Sphingomonadales</taxon>
        <taxon>Sphingosinicellaceae</taxon>
        <taxon>Sandaracinobacter</taxon>
    </lineage>
</organism>
<keyword evidence="4 7" id="KW-1133">Transmembrane helix</keyword>
<name>A0A501XS01_9SPHN</name>
<comment type="caution">
    <text evidence="8">The sequence shown here is derived from an EMBL/GenBank/DDBJ whole genome shotgun (WGS) entry which is preliminary data.</text>
</comment>
<sequence length="413" mass="44096">MSDDPDTVQQEVPPPPAKEDPETLALRAQPPRAIRFRRSVVIGLAAGSSLALMATAWIALRPPTFELISGAPEKAPPPRPPADALQSMPATYEDVPKLGPPLPGDLGRPILEHQRTNAIGMEASGIDQGGNPQADASRQAADRVRLIAERKAVREAVLLVPLRDRAETAPSSTAPVIQQTSQGDISSSQEARATDGKAGFVATRDTGDEINAHPLVPAASPDLIAAGSVIAASLITGINSDTPGLVIAQVTEQVFDSPTGRRLLIPQGARLIGRYDHVVAFGQRRALIVWQRILWPDGSSLRLENVPATDPSGYAGLADKVDFHSWHLLQGAAISTLLGVGGNLTFSGESDLVRAIRESTQQNAARAGDQLTARNLNIQPTITIRPGAEVRLVVHRDLILTPWKQEETGQWRN</sequence>